<dbReference type="RefSeq" id="WP_204050503.1">
    <property type="nucleotide sequence ID" value="NZ_BOOF01000030.1"/>
</dbReference>
<name>A0ABQ4GS89_9ACTN</name>
<keyword evidence="2" id="KW-1133">Transmembrane helix</keyword>
<dbReference type="Proteomes" id="UP000660454">
    <property type="component" value="Unassembled WGS sequence"/>
</dbReference>
<proteinExistence type="predicted"/>
<reference evidence="4 5" key="1">
    <citation type="submission" date="2021-01" db="EMBL/GenBank/DDBJ databases">
        <title>Whole genome shotgun sequence of Microbispora siamensis NBRC 104113.</title>
        <authorList>
            <person name="Komaki H."/>
            <person name="Tamura T."/>
        </authorList>
    </citation>
    <scope>NUCLEOTIDE SEQUENCE [LARGE SCALE GENOMIC DNA]</scope>
    <source>
        <strain evidence="4 5">NBRC 104113</strain>
    </source>
</reference>
<protein>
    <recommendedName>
        <fullName evidence="6">Gram-positive cocci surface proteins LPxTG domain-containing protein</fullName>
    </recommendedName>
</protein>
<feature type="compositionally biased region" description="Gly residues" evidence="1">
    <location>
        <begin position="117"/>
        <end position="126"/>
    </location>
</feature>
<keyword evidence="2" id="KW-0812">Transmembrane</keyword>
<feature type="region of interest" description="Disordered" evidence="1">
    <location>
        <begin position="104"/>
        <end position="207"/>
    </location>
</feature>
<evidence type="ECO:0000256" key="1">
    <source>
        <dbReference type="SAM" id="MobiDB-lite"/>
    </source>
</evidence>
<evidence type="ECO:0008006" key="6">
    <source>
        <dbReference type="Google" id="ProtNLM"/>
    </source>
</evidence>
<dbReference type="EMBL" id="BOOF01000030">
    <property type="protein sequence ID" value="GIH64229.1"/>
    <property type="molecule type" value="Genomic_DNA"/>
</dbReference>
<sequence>MARTKIPIFLAAAVAGGLALGMPGAAAAQSVGFTVLPSGDGVYPPRPIKVENVVDPGVRPVVQNNEQTEPQTVCEGNNCNNNGWFWPQQNWQGWNWPQAYTTNDTKTGNAQPIVAPGGAGAGGPGGVMPVQNAVQSAQGAPEGAAEEAEPTEEESEEVPEEETTEDETSEEEAPPGMGPEENMGGGGPAPEAAGPAGGGQLPFTGAPAGVAAVGAGLLAVALGCTLVSARRRRSSGAE</sequence>
<feature type="signal peptide" evidence="3">
    <location>
        <begin position="1"/>
        <end position="27"/>
    </location>
</feature>
<evidence type="ECO:0000256" key="3">
    <source>
        <dbReference type="SAM" id="SignalP"/>
    </source>
</evidence>
<evidence type="ECO:0000313" key="5">
    <source>
        <dbReference type="Proteomes" id="UP000660454"/>
    </source>
</evidence>
<feature type="compositionally biased region" description="Acidic residues" evidence="1">
    <location>
        <begin position="144"/>
        <end position="173"/>
    </location>
</feature>
<evidence type="ECO:0000313" key="4">
    <source>
        <dbReference type="EMBL" id="GIH64229.1"/>
    </source>
</evidence>
<feature type="chain" id="PRO_5046969885" description="Gram-positive cocci surface proteins LPxTG domain-containing protein" evidence="3">
    <location>
        <begin position="28"/>
        <end position="238"/>
    </location>
</feature>
<accession>A0ABQ4GS89</accession>
<keyword evidence="5" id="KW-1185">Reference proteome</keyword>
<keyword evidence="3" id="KW-0732">Signal</keyword>
<evidence type="ECO:0000256" key="2">
    <source>
        <dbReference type="SAM" id="Phobius"/>
    </source>
</evidence>
<organism evidence="4 5">
    <name type="scientific">Microbispora siamensis</name>
    <dbReference type="NCBI Taxonomy" id="564413"/>
    <lineage>
        <taxon>Bacteria</taxon>
        <taxon>Bacillati</taxon>
        <taxon>Actinomycetota</taxon>
        <taxon>Actinomycetes</taxon>
        <taxon>Streptosporangiales</taxon>
        <taxon>Streptosporangiaceae</taxon>
        <taxon>Microbispora</taxon>
    </lineage>
</organism>
<comment type="caution">
    <text evidence="4">The sequence shown here is derived from an EMBL/GenBank/DDBJ whole genome shotgun (WGS) entry which is preliminary data.</text>
</comment>
<gene>
    <name evidence="4" type="ORF">Msi02_50460</name>
</gene>
<keyword evidence="2" id="KW-0472">Membrane</keyword>
<feature type="transmembrane region" description="Helical" evidence="2">
    <location>
        <begin position="208"/>
        <end position="229"/>
    </location>
</feature>